<keyword evidence="3" id="KW-1185">Reference proteome</keyword>
<protein>
    <submittedName>
        <fullName evidence="2">Uncharacterized protein</fullName>
    </submittedName>
</protein>
<evidence type="ECO:0000313" key="2">
    <source>
        <dbReference type="EMBL" id="KAJ7759113.1"/>
    </source>
</evidence>
<feature type="region of interest" description="Disordered" evidence="1">
    <location>
        <begin position="115"/>
        <end position="137"/>
    </location>
</feature>
<comment type="caution">
    <text evidence="2">The sequence shown here is derived from an EMBL/GenBank/DDBJ whole genome shotgun (WGS) entry which is preliminary data.</text>
</comment>
<dbReference type="Proteomes" id="UP001215598">
    <property type="component" value="Unassembled WGS sequence"/>
</dbReference>
<sequence length="897" mass="99224">MDWPTGSLRRETIKGQNERKWKHNQWAWCSNGTVQHQGYVAEVRTCLGVFRCGACSRLTRPRTQSAARKAQISKGCTSTTCSAEAPLIHDKCDARTFHYNFDRDGETVLVWEHFGDHSTHDKPPSGSALSKAQEDQVDVQVMRKQDASVHELQTGDPGPGSIPLPEISATLAATRAARYQVGQSQAWLGINTGSTKGGLAFMGAFADLNKRLPMPFIVESSLSGPVYITMQTPFMDEIIREAVESWIVDLADGPTASRHGFVIDGDHSFFRQGPLLASCAFSTTSQEWTPILYSWINGVDTAHHRPHFAHIFRSIIKHAGDRFDRKLLLCVMDFSGAQRGAHAEEYADATISIIPGFGSLSRAAQAAERRALVLEAEQAEVGCEVHFWRSADHIKKTHSLVPPAHAATFEKSLRELLSRSTTSERFDTVILALKTQFPAIKNWLRWWERHSIASMIFPAKSSVDPAVAAKVPSTSNPIEHQHSLLHHAVGKDQELLPGIEKIFLHVREMEKKFEAIKGGDRRPTRARIWDQNDGRAPDTIAALAAADGIATGDTNGPEPAFTAVPSASAAFPAHLLRSYKWDAPNSCFFDNGMEIWFRAFCRWSTSEQNEFLGMLPHNTSLADFFFHFQRRLKWMENPSATDIAGTRELDLGQGKARHAIFRRMQLYANPNVYAAAVTWMKSAIQDPEMEDGVKLRFGVAYILAGSCEHGHSYQDWSGPIRTVVAINLFDLRAARAKHGGGASLGDYFASAIPRFDGGPDQGNTTLLHSVEPPFCGECWLGFGGCIVPTTIKTSWPRILHVNPDCGTERRLPISKSFRIDDGQGGLIHYDLIGTISYNAPMKHWTSKLLIADIAFTYDDLTGGGCLVEQGPGDLITAPDPTAAIWVYHRSSEQSEVN</sequence>
<gene>
    <name evidence="2" type="ORF">B0H16DRAFT_1313548</name>
</gene>
<evidence type="ECO:0000256" key="1">
    <source>
        <dbReference type="SAM" id="MobiDB-lite"/>
    </source>
</evidence>
<proteinExistence type="predicted"/>
<name>A0AAD7NEU3_9AGAR</name>
<accession>A0AAD7NEU3</accession>
<dbReference type="AlphaFoldDB" id="A0AAD7NEU3"/>
<dbReference type="EMBL" id="JARKIB010000040">
    <property type="protein sequence ID" value="KAJ7759113.1"/>
    <property type="molecule type" value="Genomic_DNA"/>
</dbReference>
<organism evidence="2 3">
    <name type="scientific">Mycena metata</name>
    <dbReference type="NCBI Taxonomy" id="1033252"/>
    <lineage>
        <taxon>Eukaryota</taxon>
        <taxon>Fungi</taxon>
        <taxon>Dikarya</taxon>
        <taxon>Basidiomycota</taxon>
        <taxon>Agaricomycotina</taxon>
        <taxon>Agaricomycetes</taxon>
        <taxon>Agaricomycetidae</taxon>
        <taxon>Agaricales</taxon>
        <taxon>Marasmiineae</taxon>
        <taxon>Mycenaceae</taxon>
        <taxon>Mycena</taxon>
    </lineage>
</organism>
<reference evidence="2" key="1">
    <citation type="submission" date="2023-03" db="EMBL/GenBank/DDBJ databases">
        <title>Massive genome expansion in bonnet fungi (Mycena s.s.) driven by repeated elements and novel gene families across ecological guilds.</title>
        <authorList>
            <consortium name="Lawrence Berkeley National Laboratory"/>
            <person name="Harder C.B."/>
            <person name="Miyauchi S."/>
            <person name="Viragh M."/>
            <person name="Kuo A."/>
            <person name="Thoen E."/>
            <person name="Andreopoulos B."/>
            <person name="Lu D."/>
            <person name="Skrede I."/>
            <person name="Drula E."/>
            <person name="Henrissat B."/>
            <person name="Morin E."/>
            <person name="Kohler A."/>
            <person name="Barry K."/>
            <person name="LaButti K."/>
            <person name="Morin E."/>
            <person name="Salamov A."/>
            <person name="Lipzen A."/>
            <person name="Mereny Z."/>
            <person name="Hegedus B."/>
            <person name="Baldrian P."/>
            <person name="Stursova M."/>
            <person name="Weitz H."/>
            <person name="Taylor A."/>
            <person name="Grigoriev I.V."/>
            <person name="Nagy L.G."/>
            <person name="Martin F."/>
            <person name="Kauserud H."/>
        </authorList>
    </citation>
    <scope>NUCLEOTIDE SEQUENCE</scope>
    <source>
        <strain evidence="2">CBHHK182m</strain>
    </source>
</reference>
<evidence type="ECO:0000313" key="3">
    <source>
        <dbReference type="Proteomes" id="UP001215598"/>
    </source>
</evidence>